<evidence type="ECO:0000313" key="16">
    <source>
        <dbReference type="Proteomes" id="UP000199227"/>
    </source>
</evidence>
<dbReference type="Gene3D" id="2.40.170.20">
    <property type="entry name" value="TonB-dependent receptor, beta-barrel domain"/>
    <property type="match status" value="1"/>
</dbReference>
<evidence type="ECO:0000256" key="10">
    <source>
        <dbReference type="PROSITE-ProRule" id="PRU01360"/>
    </source>
</evidence>
<evidence type="ECO:0000256" key="5">
    <source>
        <dbReference type="ARBA" id="ARBA00022729"/>
    </source>
</evidence>
<keyword evidence="3 10" id="KW-1134">Transmembrane beta strand</keyword>
<evidence type="ECO:0000313" key="15">
    <source>
        <dbReference type="EMBL" id="SFP04904.1"/>
    </source>
</evidence>
<gene>
    <name evidence="15" type="ORF">SAMN05216234_10523</name>
</gene>
<evidence type="ECO:0000259" key="14">
    <source>
        <dbReference type="Pfam" id="PF07715"/>
    </source>
</evidence>
<keyword evidence="4 10" id="KW-0812">Transmembrane</keyword>
<evidence type="ECO:0000256" key="8">
    <source>
        <dbReference type="ARBA" id="ARBA00023136"/>
    </source>
</evidence>
<dbReference type="GO" id="GO:0009279">
    <property type="term" value="C:cell outer membrane"/>
    <property type="evidence" value="ECO:0007669"/>
    <property type="project" value="UniProtKB-SubCell"/>
</dbReference>
<evidence type="ECO:0000256" key="6">
    <source>
        <dbReference type="ARBA" id="ARBA00023065"/>
    </source>
</evidence>
<keyword evidence="7 11" id="KW-0798">TonB box</keyword>
<evidence type="ECO:0000256" key="2">
    <source>
        <dbReference type="ARBA" id="ARBA00022448"/>
    </source>
</evidence>
<protein>
    <submittedName>
        <fullName evidence="15">Iron complex outermembrane recepter protein</fullName>
    </submittedName>
</protein>
<dbReference type="PANTHER" id="PTHR30069:SF53">
    <property type="entry name" value="COLICIN I RECEPTOR-RELATED"/>
    <property type="match status" value="1"/>
</dbReference>
<dbReference type="InterPro" id="IPR039426">
    <property type="entry name" value="TonB-dep_rcpt-like"/>
</dbReference>
<dbReference type="Pfam" id="PF07715">
    <property type="entry name" value="Plug"/>
    <property type="match status" value="1"/>
</dbReference>
<keyword evidence="8 10" id="KW-0472">Membrane</keyword>
<feature type="chain" id="PRO_5011693800" evidence="12">
    <location>
        <begin position="20"/>
        <end position="726"/>
    </location>
</feature>
<dbReference type="SUPFAM" id="SSF56935">
    <property type="entry name" value="Porins"/>
    <property type="match status" value="1"/>
</dbReference>
<dbReference type="PROSITE" id="PS52016">
    <property type="entry name" value="TONB_DEPENDENT_REC_3"/>
    <property type="match status" value="1"/>
</dbReference>
<dbReference type="InterPro" id="IPR036942">
    <property type="entry name" value="Beta-barrel_TonB_sf"/>
</dbReference>
<evidence type="ECO:0000256" key="1">
    <source>
        <dbReference type="ARBA" id="ARBA00004571"/>
    </source>
</evidence>
<dbReference type="RefSeq" id="WP_177201960.1">
    <property type="nucleotide sequence ID" value="NZ_FOXB01000005.1"/>
</dbReference>
<feature type="domain" description="TonB-dependent receptor plug" evidence="14">
    <location>
        <begin position="41"/>
        <end position="148"/>
    </location>
</feature>
<reference evidence="15 16" key="1">
    <citation type="submission" date="2016-10" db="EMBL/GenBank/DDBJ databases">
        <authorList>
            <person name="de Groot N.N."/>
        </authorList>
    </citation>
    <scope>NUCLEOTIDE SEQUENCE [LARGE SCALE GENOMIC DNA]</scope>
    <source>
        <strain evidence="15 16">EP1-55-1</strain>
    </source>
</reference>
<comment type="subcellular location">
    <subcellularLocation>
        <location evidence="1 10">Cell outer membrane</location>
        <topology evidence="1 10">Multi-pass membrane protein</topology>
    </subcellularLocation>
</comment>
<keyword evidence="5 12" id="KW-0732">Signal</keyword>
<evidence type="ECO:0000259" key="13">
    <source>
        <dbReference type="Pfam" id="PF00593"/>
    </source>
</evidence>
<dbReference type="Proteomes" id="UP000199227">
    <property type="component" value="Unassembled WGS sequence"/>
</dbReference>
<dbReference type="EMBL" id="FOXB01000005">
    <property type="protein sequence ID" value="SFP04904.1"/>
    <property type="molecule type" value="Genomic_DNA"/>
</dbReference>
<evidence type="ECO:0000256" key="9">
    <source>
        <dbReference type="ARBA" id="ARBA00023237"/>
    </source>
</evidence>
<keyword evidence="16" id="KW-1185">Reference proteome</keyword>
<feature type="signal peptide" evidence="12">
    <location>
        <begin position="1"/>
        <end position="19"/>
    </location>
</feature>
<feature type="domain" description="TonB-dependent receptor-like beta-barrel" evidence="13">
    <location>
        <begin position="234"/>
        <end position="682"/>
    </location>
</feature>
<accession>A0A1I5M5M3</accession>
<dbReference type="GO" id="GO:0044718">
    <property type="term" value="P:siderophore transmembrane transport"/>
    <property type="evidence" value="ECO:0007669"/>
    <property type="project" value="TreeGrafter"/>
</dbReference>
<dbReference type="AlphaFoldDB" id="A0A1I5M5M3"/>
<keyword evidence="9 10" id="KW-0998">Cell outer membrane</keyword>
<dbReference type="GO" id="GO:0015344">
    <property type="term" value="F:siderophore uptake transmembrane transporter activity"/>
    <property type="evidence" value="ECO:0007669"/>
    <property type="project" value="TreeGrafter"/>
</dbReference>
<evidence type="ECO:0000256" key="4">
    <source>
        <dbReference type="ARBA" id="ARBA00022692"/>
    </source>
</evidence>
<keyword evidence="2 10" id="KW-0813">Transport</keyword>
<dbReference type="InterPro" id="IPR037066">
    <property type="entry name" value="Plug_dom_sf"/>
</dbReference>
<evidence type="ECO:0000256" key="7">
    <source>
        <dbReference type="ARBA" id="ARBA00023077"/>
    </source>
</evidence>
<organism evidence="15 16">
    <name type="scientific">Hydrogenimonas thermophila</name>
    <dbReference type="NCBI Taxonomy" id="223786"/>
    <lineage>
        <taxon>Bacteria</taxon>
        <taxon>Pseudomonadati</taxon>
        <taxon>Campylobacterota</taxon>
        <taxon>Epsilonproteobacteria</taxon>
        <taxon>Campylobacterales</taxon>
        <taxon>Hydrogenimonadaceae</taxon>
        <taxon>Hydrogenimonas</taxon>
    </lineage>
</organism>
<dbReference type="STRING" id="223786.SAMN05216234_10523"/>
<evidence type="ECO:0000256" key="3">
    <source>
        <dbReference type="ARBA" id="ARBA00022452"/>
    </source>
</evidence>
<dbReference type="Pfam" id="PF00593">
    <property type="entry name" value="TonB_dep_Rec_b-barrel"/>
    <property type="match status" value="1"/>
</dbReference>
<dbReference type="CDD" id="cd01347">
    <property type="entry name" value="ligand_gated_channel"/>
    <property type="match status" value="1"/>
</dbReference>
<sequence length="726" mass="83265">MKKSYLLAGLVLFSSIAAAEEISLDTIRVESSTIEDIATDKRTESSTVNIIDEETIEKIDPKNINELLQTVPGITADLRNGDIVEIHIRGIAQQEFMWEDTGVAIVIDGVPVLQNGGKVKFNLDEIESIKVIKGSASYLYGQNALAGAVIITTKKIKDKNGFEVKAEAGSEEYKNIKANVYKGTEAYSFNIGANYRYDGGYWDRTENETKSVNGKFQYYIDDMSDITVGVDITRKYEESDRGSVTGVTAAETNPTGTDGDWPWNHDYYTDLDKYFITYSKDFDNGANLKINSYYYKDLYDYESTPYDNTGDGNDDYYAKDNNEDIKQYGVKTEFRGKKDKLAYMIGVDLGKRKSEDYSYTKKDYTDSRGYDQYAGEWEDELLTENNYGVYGETKYKITNNFTTTINLRYDINRYKYEENAYSFSSRSSSWEYDSFDETKTYRNTTYRAGGAYNINKNNTLYANISTGFRNPRIKELYNGELGWGSAENNFDLKTEKTITYEVGMKGTTFLKAEYEASIFVTDTKDIISKVDGTYNWDSDFYDNVGDARNRGFELSLKGKAKEKFSYSIAYTYLDAYYTSHLPFTVDIYADADNDGKDDDNGENITYDITGNQLPRVPHHKIDLIVNYKFLPKWNLMTELYAQSKYYADETNLITMPGYGKVNMRVDYKPIKNLEFFVKIDNILDKQYYRTVYLYSDKNKDGKFDAEDASITVDPGRVFYAGLKYRF</sequence>
<dbReference type="InterPro" id="IPR012910">
    <property type="entry name" value="Plug_dom"/>
</dbReference>
<proteinExistence type="inferred from homology"/>
<name>A0A1I5M5M3_9BACT</name>
<dbReference type="PANTHER" id="PTHR30069">
    <property type="entry name" value="TONB-DEPENDENT OUTER MEMBRANE RECEPTOR"/>
    <property type="match status" value="1"/>
</dbReference>
<dbReference type="InterPro" id="IPR000531">
    <property type="entry name" value="Beta-barrel_TonB"/>
</dbReference>
<evidence type="ECO:0000256" key="11">
    <source>
        <dbReference type="RuleBase" id="RU003357"/>
    </source>
</evidence>
<comment type="similarity">
    <text evidence="10 11">Belongs to the TonB-dependent receptor family.</text>
</comment>
<dbReference type="Gene3D" id="2.170.130.10">
    <property type="entry name" value="TonB-dependent receptor, plug domain"/>
    <property type="match status" value="1"/>
</dbReference>
<keyword evidence="6" id="KW-0406">Ion transport</keyword>
<evidence type="ECO:0000256" key="12">
    <source>
        <dbReference type="SAM" id="SignalP"/>
    </source>
</evidence>